<dbReference type="InterPro" id="IPR012340">
    <property type="entry name" value="NA-bd_OB-fold"/>
</dbReference>
<keyword evidence="8" id="KW-1185">Reference proteome</keyword>
<dbReference type="Pfam" id="PF05958">
    <property type="entry name" value="tRNA_U5-meth_tr"/>
    <property type="match status" value="1"/>
</dbReference>
<feature type="binding site" evidence="4">
    <location>
        <position position="279"/>
    </location>
    <ligand>
        <name>S-adenosyl-L-methionine</name>
        <dbReference type="ChEBI" id="CHEBI:59789"/>
    </ligand>
</feature>
<evidence type="ECO:0000256" key="4">
    <source>
        <dbReference type="PROSITE-ProRule" id="PRU01024"/>
    </source>
</evidence>
<keyword evidence="2 4" id="KW-0808">Transferase</keyword>
<evidence type="ECO:0000256" key="3">
    <source>
        <dbReference type="ARBA" id="ARBA00022691"/>
    </source>
</evidence>
<feature type="compositionally biased region" description="Basic residues" evidence="6">
    <location>
        <begin position="33"/>
        <end position="42"/>
    </location>
</feature>
<proteinExistence type="inferred from homology"/>
<dbReference type="Gene3D" id="2.40.50.140">
    <property type="entry name" value="Nucleic acid-binding proteins"/>
    <property type="match status" value="1"/>
</dbReference>
<evidence type="ECO:0000256" key="2">
    <source>
        <dbReference type="ARBA" id="ARBA00022679"/>
    </source>
</evidence>
<evidence type="ECO:0000256" key="6">
    <source>
        <dbReference type="SAM" id="MobiDB-lite"/>
    </source>
</evidence>
<reference evidence="7 8" key="1">
    <citation type="journal article" date="2018" name="Microb. Genom.">
        <title>Deciphering the unexplored Leptospira diversity from soils uncovers genomic evolution to virulence.</title>
        <authorList>
            <person name="Thibeaux R."/>
            <person name="Iraola G."/>
            <person name="Ferres I."/>
            <person name="Bierque E."/>
            <person name="Girault D."/>
            <person name="Soupe-Gilbert M.E."/>
            <person name="Picardeau M."/>
            <person name="Goarant C."/>
        </authorList>
    </citation>
    <scope>NUCLEOTIDE SEQUENCE [LARGE SCALE GENOMIC DNA]</scope>
    <source>
        <strain evidence="7 8">ATI7-C-A5</strain>
    </source>
</reference>
<feature type="active site" description="Nucleophile" evidence="4">
    <location>
        <position position="405"/>
    </location>
</feature>
<organism evidence="7 8">
    <name type="scientific">Leptospira ellisii</name>
    <dbReference type="NCBI Taxonomy" id="2023197"/>
    <lineage>
        <taxon>Bacteria</taxon>
        <taxon>Pseudomonadati</taxon>
        <taxon>Spirochaetota</taxon>
        <taxon>Spirochaetia</taxon>
        <taxon>Leptospirales</taxon>
        <taxon>Leptospiraceae</taxon>
        <taxon>Leptospira</taxon>
    </lineage>
</organism>
<name>A0AAE4TV79_9LEPT</name>
<dbReference type="AlphaFoldDB" id="A0AAE4TV79"/>
<keyword evidence="1 4" id="KW-0489">Methyltransferase</keyword>
<dbReference type="InterPro" id="IPR029063">
    <property type="entry name" value="SAM-dependent_MTases_sf"/>
</dbReference>
<dbReference type="GO" id="GO:0070475">
    <property type="term" value="P:rRNA base methylation"/>
    <property type="evidence" value="ECO:0007669"/>
    <property type="project" value="TreeGrafter"/>
</dbReference>
<sequence>MGKPPRVKVNCSLRFRFHVFPGRRPLKEMNRRSAGHKNRFQKQKNEPTSETVSLSPRAWANLGYSIANSKESAFFLKNAIPGEEVRAIVSKKSGKLRWGIASEILQTSPKRIASDCSSYPKCGGCSYRHVDYETELEVKRLLLRETLERSLSKKGVSIPQIETLSADPVGYRNTAQIRLGFSGSERIAGFYGEFSHSIVALPPNGCSNLPQEMNVAILERLSLERRGSSPVSKSETLSYRMEGKRVVEYRKESVKFKETIRIPEPVEIEWEIPAGGFSQVNRFLISRWLEKIYDLAPHSQKRILEFYCGSGLISVTLASKCVTWSGYELSADSVEQAGKNASLNRNSASAAYKFSVLDLETESVSDSEDLSSSFWILNPPRSGLSQKVVDTILKNRPESFLYSSCNHTTLARDLSTVLEKGYELSDLVLVDFFPRTKHFEVIVKAIKTE</sequence>
<dbReference type="InterPro" id="IPR030390">
    <property type="entry name" value="MeTrfase_TrmA_AS"/>
</dbReference>
<dbReference type="PROSITE" id="PS01230">
    <property type="entry name" value="TRMA_1"/>
    <property type="match status" value="1"/>
</dbReference>
<gene>
    <name evidence="7" type="ORF">CH379_000410</name>
</gene>
<feature type="active site" evidence="5">
    <location>
        <position position="405"/>
    </location>
</feature>
<evidence type="ECO:0000256" key="1">
    <source>
        <dbReference type="ARBA" id="ARBA00022603"/>
    </source>
</evidence>
<dbReference type="EMBL" id="NPEF02000001">
    <property type="protein sequence ID" value="MDV6234094.1"/>
    <property type="molecule type" value="Genomic_DNA"/>
</dbReference>
<accession>A0AAE4TV79</accession>
<evidence type="ECO:0000256" key="5">
    <source>
        <dbReference type="PROSITE-ProRule" id="PRU10015"/>
    </source>
</evidence>
<evidence type="ECO:0000313" key="8">
    <source>
        <dbReference type="Proteomes" id="UP000232122"/>
    </source>
</evidence>
<evidence type="ECO:0000313" key="7">
    <source>
        <dbReference type="EMBL" id="MDV6234094.1"/>
    </source>
</evidence>
<feature type="binding site" evidence="4">
    <location>
        <position position="328"/>
    </location>
    <ligand>
        <name>S-adenosyl-L-methionine</name>
        <dbReference type="ChEBI" id="CHEBI:59789"/>
    </ligand>
</feature>
<dbReference type="InterPro" id="IPR010280">
    <property type="entry name" value="U5_MeTrfase_fam"/>
</dbReference>
<feature type="binding site" evidence="4">
    <location>
        <position position="378"/>
    </location>
    <ligand>
        <name>S-adenosyl-L-methionine</name>
        <dbReference type="ChEBI" id="CHEBI:59789"/>
    </ligand>
</feature>
<dbReference type="Gene3D" id="2.40.50.1070">
    <property type="match status" value="2"/>
</dbReference>
<feature type="region of interest" description="Disordered" evidence="6">
    <location>
        <begin position="26"/>
        <end position="50"/>
    </location>
</feature>
<dbReference type="GO" id="GO:0070041">
    <property type="term" value="F:rRNA (uridine-C5-)-methyltransferase activity"/>
    <property type="evidence" value="ECO:0007669"/>
    <property type="project" value="TreeGrafter"/>
</dbReference>
<dbReference type="Proteomes" id="UP000232122">
    <property type="component" value="Unassembled WGS sequence"/>
</dbReference>
<dbReference type="Gene3D" id="3.40.50.150">
    <property type="entry name" value="Vaccinia Virus protein VP39"/>
    <property type="match status" value="2"/>
</dbReference>
<keyword evidence="3 4" id="KW-0949">S-adenosyl-L-methionine</keyword>
<dbReference type="PROSITE" id="PS51687">
    <property type="entry name" value="SAM_MT_RNA_M5U"/>
    <property type="match status" value="1"/>
</dbReference>
<dbReference type="PANTHER" id="PTHR11061:SF30">
    <property type="entry name" value="TRNA (URACIL(54)-C(5))-METHYLTRANSFERASE"/>
    <property type="match status" value="1"/>
</dbReference>
<comment type="similarity">
    <text evidence="4">Belongs to the class I-like SAM-binding methyltransferase superfamily. RNA M5U methyltransferase family.</text>
</comment>
<protein>
    <submittedName>
        <fullName evidence="7">TrmA/RlmC/RlmD family RNA methyltransferase</fullName>
    </submittedName>
</protein>
<feature type="binding site" evidence="4">
    <location>
        <position position="307"/>
    </location>
    <ligand>
        <name>S-adenosyl-L-methionine</name>
        <dbReference type="ChEBI" id="CHEBI:59789"/>
    </ligand>
</feature>
<dbReference type="SUPFAM" id="SSF53335">
    <property type="entry name" value="S-adenosyl-L-methionine-dependent methyltransferases"/>
    <property type="match status" value="1"/>
</dbReference>
<comment type="caution">
    <text evidence="7">The sequence shown here is derived from an EMBL/GenBank/DDBJ whole genome shotgun (WGS) entry which is preliminary data.</text>
</comment>
<dbReference type="PANTHER" id="PTHR11061">
    <property type="entry name" value="RNA M5U METHYLTRANSFERASE"/>
    <property type="match status" value="1"/>
</dbReference>